<name>A0ABW0NRV3_9MICO</name>
<dbReference type="InterPro" id="IPR013780">
    <property type="entry name" value="Glyco_hydro_b"/>
</dbReference>
<keyword evidence="4 6" id="KW-0378">Hydrolase</keyword>
<dbReference type="RefSeq" id="WP_386740388.1">
    <property type="nucleotide sequence ID" value="NZ_JBHSMG010000002.1"/>
</dbReference>
<evidence type="ECO:0000259" key="7">
    <source>
        <dbReference type="Pfam" id="PF02449"/>
    </source>
</evidence>
<keyword evidence="5 6" id="KW-0326">Glycosidase</keyword>
<accession>A0ABW0NRV3</accession>
<keyword evidence="10" id="KW-1185">Reference proteome</keyword>
<dbReference type="Pfam" id="PF08532">
    <property type="entry name" value="Glyco_hydro_42M"/>
    <property type="match status" value="1"/>
</dbReference>
<gene>
    <name evidence="9" type="ORF">ACFPJ4_10660</name>
</gene>
<evidence type="ECO:0000256" key="2">
    <source>
        <dbReference type="ARBA" id="ARBA00005940"/>
    </source>
</evidence>
<dbReference type="GO" id="GO:0004565">
    <property type="term" value="F:beta-galactosidase activity"/>
    <property type="evidence" value="ECO:0007669"/>
    <property type="project" value="UniProtKB-EC"/>
</dbReference>
<comment type="catalytic activity">
    <reaction evidence="1 6">
        <text>Hydrolysis of terminal non-reducing beta-D-galactose residues in beta-D-galactosides.</text>
        <dbReference type="EC" id="3.2.1.23"/>
    </reaction>
</comment>
<comment type="similarity">
    <text evidence="2 6">Belongs to the glycosyl hydrolase 42 family.</text>
</comment>
<dbReference type="PIRSF" id="PIRSF001084">
    <property type="entry name" value="B-galactosidase"/>
    <property type="match status" value="1"/>
</dbReference>
<dbReference type="Gene3D" id="3.40.50.880">
    <property type="match status" value="1"/>
</dbReference>
<dbReference type="EMBL" id="JBHSMG010000002">
    <property type="protein sequence ID" value="MFC5502698.1"/>
    <property type="molecule type" value="Genomic_DNA"/>
</dbReference>
<dbReference type="Gene3D" id="2.60.40.1180">
    <property type="entry name" value="Golgi alpha-mannosidase II"/>
    <property type="match status" value="1"/>
</dbReference>
<protein>
    <recommendedName>
        <fullName evidence="3 6">Beta-galactosidase</fullName>
        <shortName evidence="6">Beta-gal</shortName>
        <ecNumber evidence="3 6">3.2.1.23</ecNumber>
    </recommendedName>
</protein>
<dbReference type="CDD" id="cd03143">
    <property type="entry name" value="A4_beta-galactosidase_middle_domain"/>
    <property type="match status" value="1"/>
</dbReference>
<dbReference type="Gene3D" id="3.20.20.80">
    <property type="entry name" value="Glycosidases"/>
    <property type="match status" value="1"/>
</dbReference>
<dbReference type="InterPro" id="IPR013738">
    <property type="entry name" value="Beta_galactosidase_Trimer"/>
</dbReference>
<dbReference type="Pfam" id="PF02449">
    <property type="entry name" value="Glyco_hydro_42"/>
    <property type="match status" value="1"/>
</dbReference>
<evidence type="ECO:0000313" key="10">
    <source>
        <dbReference type="Proteomes" id="UP001596039"/>
    </source>
</evidence>
<organism evidence="9 10">
    <name type="scientific">Lysinimonas soli</name>
    <dbReference type="NCBI Taxonomy" id="1074233"/>
    <lineage>
        <taxon>Bacteria</taxon>
        <taxon>Bacillati</taxon>
        <taxon>Actinomycetota</taxon>
        <taxon>Actinomycetes</taxon>
        <taxon>Micrococcales</taxon>
        <taxon>Microbacteriaceae</taxon>
        <taxon>Lysinimonas</taxon>
    </lineage>
</organism>
<evidence type="ECO:0000256" key="6">
    <source>
        <dbReference type="PIRNR" id="PIRNR001084"/>
    </source>
</evidence>
<feature type="domain" description="Glycoside hydrolase family 42 N-terminal" evidence="7">
    <location>
        <begin position="23"/>
        <end position="395"/>
    </location>
</feature>
<dbReference type="SUPFAM" id="SSF52317">
    <property type="entry name" value="Class I glutamine amidotransferase-like"/>
    <property type="match status" value="1"/>
</dbReference>
<dbReference type="PANTHER" id="PTHR36447:SF1">
    <property type="entry name" value="BETA-GALACTOSIDASE GANA"/>
    <property type="match status" value="1"/>
</dbReference>
<evidence type="ECO:0000256" key="1">
    <source>
        <dbReference type="ARBA" id="ARBA00001412"/>
    </source>
</evidence>
<evidence type="ECO:0000256" key="5">
    <source>
        <dbReference type="ARBA" id="ARBA00023295"/>
    </source>
</evidence>
<evidence type="ECO:0000256" key="4">
    <source>
        <dbReference type="ARBA" id="ARBA00022801"/>
    </source>
</evidence>
<proteinExistence type="inferred from homology"/>
<dbReference type="PANTHER" id="PTHR36447">
    <property type="entry name" value="BETA-GALACTOSIDASE GANA"/>
    <property type="match status" value="1"/>
</dbReference>
<evidence type="ECO:0000313" key="9">
    <source>
        <dbReference type="EMBL" id="MFC5502698.1"/>
    </source>
</evidence>
<feature type="domain" description="Beta-galactosidase trimerisation" evidence="8">
    <location>
        <begin position="409"/>
        <end position="608"/>
    </location>
</feature>
<dbReference type="InterPro" id="IPR017853">
    <property type="entry name" value="GH"/>
</dbReference>
<reference evidence="10" key="1">
    <citation type="journal article" date="2019" name="Int. J. Syst. Evol. Microbiol.">
        <title>The Global Catalogue of Microorganisms (GCM) 10K type strain sequencing project: providing services to taxonomists for standard genome sequencing and annotation.</title>
        <authorList>
            <consortium name="The Broad Institute Genomics Platform"/>
            <consortium name="The Broad Institute Genome Sequencing Center for Infectious Disease"/>
            <person name="Wu L."/>
            <person name="Ma J."/>
        </authorList>
    </citation>
    <scope>NUCLEOTIDE SEQUENCE [LARGE SCALE GENOMIC DNA]</scope>
    <source>
        <strain evidence="10">CGMCC 4.6997</strain>
    </source>
</reference>
<dbReference type="Proteomes" id="UP001596039">
    <property type="component" value="Unassembled WGS sequence"/>
</dbReference>
<dbReference type="InterPro" id="IPR003476">
    <property type="entry name" value="Glyco_hydro_42"/>
</dbReference>
<dbReference type="InterPro" id="IPR029062">
    <property type="entry name" value="Class_I_gatase-like"/>
</dbReference>
<dbReference type="InterPro" id="IPR013529">
    <property type="entry name" value="Glyco_hydro_42_N"/>
</dbReference>
<evidence type="ECO:0000259" key="8">
    <source>
        <dbReference type="Pfam" id="PF08532"/>
    </source>
</evidence>
<dbReference type="EC" id="3.2.1.23" evidence="3 6"/>
<sequence length="675" mass="74224">MTLQRLSTRLAEDGIPRIAFGGDYNPEQWDPAVWRDDVELMRAAGVNLVSVGIFSWALLEVEEGVFEFEWLDQVLDLLHSAGIRVDLANASASPPPWFSHAHPESLPVTRSGVRLGYGSRQAFCPSNPDYRRAAARLTRAIVERYAEHPAVVMWHVHNEYGCHNLPCYCEESGRAFQRWLEKKYRTVDALNRAWGTAFWSQHYTRFDQITPPRQSGASVNTGQVLDFARFSSDELLDCFRAEAEILRAGSSHPVTTNFMGFSMGLDKPIDYWAWSAEMDIVSNDHYLIADDPCGYQELAMTADFVRGLAGGSPWMLMEHSTSAVNWQPRNRAKAPGEMLRNTMQHVARGADAALFFQWRASESGTEKFHSAMVPHGGASTARWREVVELGRSLEAISEVVGSRVSGVSAAIIHDTDARWGNELSDHPSIDVDVIAETRRWHAGLGELGVIADIRRSVDDLSGYALVVVPSQYLMTQEGADNIRRFVENGGIVVVTYFSGIVDQDDHLHPGVYPGVFAKLLGVAIEEFFPLMRDEQVELTRFGPGRVFSEYGRLEGAEALASYASGATAGSPAITRNAVGSGTAYYVGTALQQPGIRAFLELLATEHAIATNPAASADVEIVERRSGARSWLFVINHGLSPVEVETDGIELLSGDEIDGRVTVPAGKVAVVRVTAS</sequence>
<comment type="caution">
    <text evidence="9">The sequence shown here is derived from an EMBL/GenBank/DDBJ whole genome shotgun (WGS) entry which is preliminary data.</text>
</comment>
<dbReference type="SUPFAM" id="SSF51445">
    <property type="entry name" value="(Trans)glycosidases"/>
    <property type="match status" value="1"/>
</dbReference>
<evidence type="ECO:0000256" key="3">
    <source>
        <dbReference type="ARBA" id="ARBA00012756"/>
    </source>
</evidence>